<organism evidence="1 2">
    <name type="scientific">Erwinia piriflorinigrans CFBP 5888</name>
    <dbReference type="NCBI Taxonomy" id="1161919"/>
    <lineage>
        <taxon>Bacteria</taxon>
        <taxon>Pseudomonadati</taxon>
        <taxon>Pseudomonadota</taxon>
        <taxon>Gammaproteobacteria</taxon>
        <taxon>Enterobacterales</taxon>
        <taxon>Erwiniaceae</taxon>
        <taxon>Erwinia</taxon>
    </lineage>
</organism>
<proteinExistence type="predicted"/>
<dbReference type="AlphaFoldDB" id="V5ZA57"/>
<reference evidence="1 2" key="1">
    <citation type="journal article" date="2013" name="Syst. Appl. Microbiol.">
        <title>Phylogenetic position and virulence apparatus of the pear flower necrosis pathogen Erwinia piriflorinigrans CFBP 5888T as assessed by comparative genomics.</title>
        <authorList>
            <person name="Smits T.H."/>
            <person name="Rezzonico F."/>
            <person name="Lopez M.M."/>
            <person name="Blom J."/>
            <person name="Goesmann A."/>
            <person name="Frey J.E."/>
            <person name="Duffy B."/>
        </authorList>
    </citation>
    <scope>NUCLEOTIDE SEQUENCE [LARGE SCALE GENOMIC DNA]</scope>
    <source>
        <strain evidence="2">CFBP5888</strain>
    </source>
</reference>
<gene>
    <name evidence="1" type="ORF">EPIR_2452</name>
</gene>
<evidence type="ECO:0000313" key="2">
    <source>
        <dbReference type="Proteomes" id="UP000018217"/>
    </source>
</evidence>
<comment type="caution">
    <text evidence="1">The sequence shown here is derived from an EMBL/GenBank/DDBJ whole genome shotgun (WGS) entry which is preliminary data.</text>
</comment>
<dbReference type="Proteomes" id="UP000018217">
    <property type="component" value="Unassembled WGS sequence"/>
</dbReference>
<protein>
    <submittedName>
        <fullName evidence="1">Uncharacterized protein</fullName>
    </submittedName>
</protein>
<dbReference type="EMBL" id="CAHS01000015">
    <property type="protein sequence ID" value="CCG87815.1"/>
    <property type="molecule type" value="Genomic_DNA"/>
</dbReference>
<accession>V5ZA57</accession>
<evidence type="ECO:0000313" key="1">
    <source>
        <dbReference type="EMBL" id="CCG87815.1"/>
    </source>
</evidence>
<name>V5ZA57_9GAMM</name>
<sequence length="31" mass="3352">MVLMPGCSRWGEINAAVEKTGWSHEAPAGEH</sequence>
<keyword evidence="2" id="KW-1185">Reference proteome</keyword>